<dbReference type="Gene3D" id="3.30.40.10">
    <property type="entry name" value="Zinc/RING finger domain, C3HC4 (zinc finger)"/>
    <property type="match status" value="1"/>
</dbReference>
<evidence type="ECO:0000313" key="17">
    <source>
        <dbReference type="RefSeq" id="XP_071919619.1"/>
    </source>
</evidence>
<evidence type="ECO:0000313" key="13">
    <source>
        <dbReference type="RefSeq" id="XP_071919614.1"/>
    </source>
</evidence>
<keyword evidence="10" id="KW-1133">Transmembrane helix</keyword>
<dbReference type="PANTHER" id="PTHR46913">
    <property type="entry name" value="RING-H2 FINGER PROTEIN ATL16"/>
    <property type="match status" value="1"/>
</dbReference>
<proteinExistence type="predicted"/>
<dbReference type="InterPro" id="IPR013083">
    <property type="entry name" value="Znf_RING/FYVE/PHD"/>
</dbReference>
<keyword evidence="8" id="KW-0862">Zinc</keyword>
<evidence type="ECO:0000256" key="1">
    <source>
        <dbReference type="ARBA" id="ARBA00000900"/>
    </source>
</evidence>
<dbReference type="CDD" id="cd16461">
    <property type="entry name" value="RING-H2_EL5-like"/>
    <property type="match status" value="1"/>
</dbReference>
<evidence type="ECO:0000313" key="15">
    <source>
        <dbReference type="RefSeq" id="XP_071919616.1"/>
    </source>
</evidence>
<evidence type="ECO:0000313" key="18">
    <source>
        <dbReference type="RefSeq" id="XP_071919620.1"/>
    </source>
</evidence>
<dbReference type="Pfam" id="PF13639">
    <property type="entry name" value="zf-RING_2"/>
    <property type="match status" value="1"/>
</dbReference>
<name>A0ABM4VJA9_COFAR</name>
<reference evidence="13 14" key="1">
    <citation type="submission" date="2025-05" db="UniProtKB">
        <authorList>
            <consortium name="RefSeq"/>
        </authorList>
    </citation>
    <scope>IDENTIFICATION</scope>
    <source>
        <tissue evidence="13 14">Leaves</tissue>
    </source>
</reference>
<dbReference type="GeneID" id="113707097"/>
<dbReference type="RefSeq" id="XP_071919615.1">
    <property type="nucleotide sequence ID" value="XM_072063514.1"/>
</dbReference>
<evidence type="ECO:0000256" key="4">
    <source>
        <dbReference type="ARBA" id="ARBA00022679"/>
    </source>
</evidence>
<sequence length="386" mass="43089">MFLCCDKPGISYYYSNLSFCLLFKMGSMASPEPWVAYTNTKDCSQGFCSVYCQQWCYKEFPPPPPFEFPHASAGICFPPFVIAIIGILGSALLLVSYYAIVSRYCKKRDSSRRRETHFPIVESVENQHPSNHEPWIVSSGNGLDEALIKSITLLKYKKGDGLIEGTDCSVCLSEFQDDESLRLLPNCSHAFHVMCIDTWFKSHSNCPLCRANIAFANASSPSQLPPVMESPPGNESTLHSNHEIENVASEEDLEMGIREAESQNDIARIPTRQATNLGTSGDHSRLSSATIEECEKITRSVSMDCTSQRRLSLADVLQIDRDEEDQSMEKITLRDDVGTSKQPHVDMIRSSNRNIVLHCVSSPAILKKPFSSARFLFTNAGREGMN</sequence>
<keyword evidence="5" id="KW-0479">Metal-binding</keyword>
<dbReference type="RefSeq" id="XP_071919616.1">
    <property type="nucleotide sequence ID" value="XM_072063515.1"/>
</dbReference>
<dbReference type="InterPro" id="IPR044600">
    <property type="entry name" value="ATL1/ATL16-like"/>
</dbReference>
<evidence type="ECO:0000313" key="16">
    <source>
        <dbReference type="RefSeq" id="XP_071919617.1"/>
    </source>
</evidence>
<dbReference type="RefSeq" id="XP_071919620.1">
    <property type="nucleotide sequence ID" value="XM_072063519.1"/>
</dbReference>
<evidence type="ECO:0000256" key="3">
    <source>
        <dbReference type="ARBA" id="ARBA00012483"/>
    </source>
</evidence>
<evidence type="ECO:0000313" key="14">
    <source>
        <dbReference type="RefSeq" id="XP_071919615.1"/>
    </source>
</evidence>
<evidence type="ECO:0000256" key="2">
    <source>
        <dbReference type="ARBA" id="ARBA00004906"/>
    </source>
</evidence>
<keyword evidence="6 9" id="KW-0863">Zinc-finger</keyword>
<dbReference type="RefSeq" id="XP_071919614.1">
    <property type="nucleotide sequence ID" value="XM_072063513.1"/>
</dbReference>
<evidence type="ECO:0000256" key="10">
    <source>
        <dbReference type="SAM" id="Phobius"/>
    </source>
</evidence>
<evidence type="ECO:0000259" key="11">
    <source>
        <dbReference type="PROSITE" id="PS50089"/>
    </source>
</evidence>
<dbReference type="PROSITE" id="PS50089">
    <property type="entry name" value="ZF_RING_2"/>
    <property type="match status" value="1"/>
</dbReference>
<comment type="catalytic activity">
    <reaction evidence="1">
        <text>S-ubiquitinyl-[E2 ubiquitin-conjugating enzyme]-L-cysteine + [acceptor protein]-L-lysine = [E2 ubiquitin-conjugating enzyme]-L-cysteine + N(6)-ubiquitinyl-[acceptor protein]-L-lysine.</text>
        <dbReference type="EC" id="2.3.2.27"/>
    </reaction>
</comment>
<dbReference type="RefSeq" id="XP_071919617.1">
    <property type="nucleotide sequence ID" value="XM_072063516.1"/>
</dbReference>
<evidence type="ECO:0000256" key="8">
    <source>
        <dbReference type="ARBA" id="ARBA00022833"/>
    </source>
</evidence>
<evidence type="ECO:0000256" key="9">
    <source>
        <dbReference type="PROSITE-ProRule" id="PRU00175"/>
    </source>
</evidence>
<organism evidence="12 16">
    <name type="scientific">Coffea arabica</name>
    <name type="common">Arabian coffee</name>
    <dbReference type="NCBI Taxonomy" id="13443"/>
    <lineage>
        <taxon>Eukaryota</taxon>
        <taxon>Viridiplantae</taxon>
        <taxon>Streptophyta</taxon>
        <taxon>Embryophyta</taxon>
        <taxon>Tracheophyta</taxon>
        <taxon>Spermatophyta</taxon>
        <taxon>Magnoliopsida</taxon>
        <taxon>eudicotyledons</taxon>
        <taxon>Gunneridae</taxon>
        <taxon>Pentapetalae</taxon>
        <taxon>asterids</taxon>
        <taxon>lamiids</taxon>
        <taxon>Gentianales</taxon>
        <taxon>Rubiaceae</taxon>
        <taxon>Ixoroideae</taxon>
        <taxon>Gardenieae complex</taxon>
        <taxon>Bertiereae - Coffeeae clade</taxon>
        <taxon>Coffeeae</taxon>
        <taxon>Coffea</taxon>
    </lineage>
</organism>
<gene>
    <name evidence="13 14 15 16 17 18" type="primary">LOC113707097</name>
</gene>
<dbReference type="SMART" id="SM00184">
    <property type="entry name" value="RING"/>
    <property type="match status" value="1"/>
</dbReference>
<evidence type="ECO:0000313" key="12">
    <source>
        <dbReference type="Proteomes" id="UP001652660"/>
    </source>
</evidence>
<keyword evidence="4" id="KW-0808">Transferase</keyword>
<keyword evidence="10" id="KW-0472">Membrane</keyword>
<keyword evidence="7" id="KW-0833">Ubl conjugation pathway</keyword>
<dbReference type="Proteomes" id="UP001652660">
    <property type="component" value="Chromosome 8c"/>
</dbReference>
<dbReference type="InterPro" id="IPR001841">
    <property type="entry name" value="Znf_RING"/>
</dbReference>
<evidence type="ECO:0000256" key="6">
    <source>
        <dbReference type="ARBA" id="ARBA00022771"/>
    </source>
</evidence>
<comment type="pathway">
    <text evidence="2">Protein modification; protein ubiquitination.</text>
</comment>
<feature type="domain" description="RING-type" evidence="11">
    <location>
        <begin position="168"/>
        <end position="210"/>
    </location>
</feature>
<accession>A0ABM4VJA9</accession>
<protein>
    <recommendedName>
        <fullName evidence="3">RING-type E3 ubiquitin transferase</fullName>
        <ecNumber evidence="3">2.3.2.27</ecNumber>
    </recommendedName>
</protein>
<evidence type="ECO:0000256" key="5">
    <source>
        <dbReference type="ARBA" id="ARBA00022723"/>
    </source>
</evidence>
<dbReference type="SUPFAM" id="SSF57850">
    <property type="entry name" value="RING/U-box"/>
    <property type="match status" value="1"/>
</dbReference>
<dbReference type="PANTHER" id="PTHR46913:SF22">
    <property type="entry name" value="RING-TYPE E3 UBIQUITIN TRANSFERASE"/>
    <property type="match status" value="1"/>
</dbReference>
<evidence type="ECO:0000256" key="7">
    <source>
        <dbReference type="ARBA" id="ARBA00022786"/>
    </source>
</evidence>
<dbReference type="EC" id="2.3.2.27" evidence="3"/>
<dbReference type="RefSeq" id="XP_071919619.1">
    <property type="nucleotide sequence ID" value="XM_072063518.1"/>
</dbReference>
<keyword evidence="12" id="KW-1185">Reference proteome</keyword>
<keyword evidence="10" id="KW-0812">Transmembrane</keyword>
<feature type="transmembrane region" description="Helical" evidence="10">
    <location>
        <begin position="80"/>
        <end position="100"/>
    </location>
</feature>